<protein>
    <submittedName>
        <fullName evidence="4">Uncharacterized protein</fullName>
    </submittedName>
</protein>
<dbReference type="Gene3D" id="2.120.10.80">
    <property type="entry name" value="Kelch-type beta propeller"/>
    <property type="match status" value="2"/>
</dbReference>
<organism evidence="4">
    <name type="scientific">Aegilops tauschii</name>
    <name type="common">Tausch's goatgrass</name>
    <name type="synonym">Aegilops squarrosa</name>
    <dbReference type="NCBI Taxonomy" id="37682"/>
    <lineage>
        <taxon>Eukaryota</taxon>
        <taxon>Viridiplantae</taxon>
        <taxon>Streptophyta</taxon>
        <taxon>Embryophyta</taxon>
        <taxon>Tracheophyta</taxon>
        <taxon>Spermatophyta</taxon>
        <taxon>Magnoliopsida</taxon>
        <taxon>Liliopsida</taxon>
        <taxon>Poales</taxon>
        <taxon>Poaceae</taxon>
        <taxon>BOP clade</taxon>
        <taxon>Pooideae</taxon>
        <taxon>Triticodae</taxon>
        <taxon>Triticeae</taxon>
        <taxon>Triticinae</taxon>
        <taxon>Aegilops</taxon>
    </lineage>
</organism>
<evidence type="ECO:0000256" key="2">
    <source>
        <dbReference type="ARBA" id="ARBA00022737"/>
    </source>
</evidence>
<dbReference type="AlphaFoldDB" id="N1QS48"/>
<evidence type="ECO:0000256" key="1">
    <source>
        <dbReference type="ARBA" id="ARBA00022441"/>
    </source>
</evidence>
<accession>N1QS48</accession>
<keyword evidence="1" id="KW-0880">Kelch repeat</keyword>
<keyword evidence="2" id="KW-0677">Repeat</keyword>
<dbReference type="Pfam" id="PF24681">
    <property type="entry name" value="Kelch_KLHDC2_KLHL20_DRC7"/>
    <property type="match status" value="1"/>
</dbReference>
<name>N1QS48_AEGTA</name>
<feature type="compositionally biased region" description="Polar residues" evidence="3">
    <location>
        <begin position="307"/>
        <end position="324"/>
    </location>
</feature>
<sequence>MMQQLQPTRMHWARAVPSDFGGQAPAPRSGHTAVAIGGSKVVVFGGFADKRFLADIAVYDVENRLWYTPECSGSGPDGQPGPSPRAFHVAVVIDCNMFIFGGRSGGKRFAIAHSPLSIRVCSLSLSLVYGSGVCLADIWQWSEMTGFGDLPSPREFAAASAIGNRKIVMYGGWDGKKWLSDVYVMDTMSLEWTELAVTGSAPPPRCGHSATMIEKRLLIFGGRGGTGPIMGDLWALKGITEEVSVQWKRLPTSNEPPPPRAYHSMTCIGPRFLLFGGFDGKNTFGDLWWLVPEDDPIAKRDLVPSVGSDSNHSTVTGDAQQSALKESESQSDESPMLELAKRLGIPLYVEPSASFVDEINDKELMELSSRLIGESLPTTDQLACIQALRDHWRSSPSSSIQLQELGPLLRDYQRLIIRRFVESPSPAFLEREDRRLFHLKNASQGEKDDGPTT</sequence>
<dbReference type="InterPro" id="IPR015915">
    <property type="entry name" value="Kelch-typ_b-propeller"/>
</dbReference>
<evidence type="ECO:0000256" key="3">
    <source>
        <dbReference type="SAM" id="MobiDB-lite"/>
    </source>
</evidence>
<dbReference type="PANTHER" id="PTHR46093:SF13">
    <property type="entry name" value="RAB9 EFFECTOR PROTEIN WITH KELCH MOTIFS"/>
    <property type="match status" value="1"/>
</dbReference>
<evidence type="ECO:0000313" key="4">
    <source>
        <dbReference type="EnsemblPlants" id="EMT00398"/>
    </source>
</evidence>
<dbReference type="SMART" id="SM00612">
    <property type="entry name" value="Kelch"/>
    <property type="match status" value="2"/>
</dbReference>
<dbReference type="PANTHER" id="PTHR46093">
    <property type="entry name" value="ACYL-COA-BINDING DOMAIN-CONTAINING PROTEIN 5"/>
    <property type="match status" value="1"/>
</dbReference>
<feature type="region of interest" description="Disordered" evidence="3">
    <location>
        <begin position="301"/>
        <end position="336"/>
    </location>
</feature>
<dbReference type="EnsemblPlants" id="EMT00398">
    <property type="protein sequence ID" value="EMT00398"/>
    <property type="gene ID" value="F775_07269"/>
</dbReference>
<proteinExistence type="predicted"/>
<reference evidence="4" key="1">
    <citation type="submission" date="2015-06" db="UniProtKB">
        <authorList>
            <consortium name="EnsemblPlants"/>
        </authorList>
    </citation>
    <scope>IDENTIFICATION</scope>
</reference>
<dbReference type="InterPro" id="IPR006652">
    <property type="entry name" value="Kelch_1"/>
</dbReference>
<dbReference type="InterPro" id="IPR011043">
    <property type="entry name" value="Gal_Oxase/kelch_b-propeller"/>
</dbReference>
<dbReference type="SUPFAM" id="SSF50965">
    <property type="entry name" value="Galactose oxidase, central domain"/>
    <property type="match status" value="1"/>
</dbReference>